<sequence length="48" mass="5343">MDTSYASNGPKYETDIGPLPAIDGIKETLKWMADRELEVSKESTAINR</sequence>
<evidence type="ECO:0000313" key="2">
    <source>
        <dbReference type="Proteomes" id="UP000698173"/>
    </source>
</evidence>
<reference evidence="1" key="2">
    <citation type="submission" date="2021-09" db="EMBL/GenBank/DDBJ databases">
        <authorList>
            <person name="Gilroy R."/>
        </authorList>
    </citation>
    <scope>NUCLEOTIDE SEQUENCE</scope>
    <source>
        <strain evidence="1">CHK171-7178</strain>
    </source>
</reference>
<organism evidence="1 2">
    <name type="scientific">Sporosarcina psychrophila</name>
    <name type="common">Bacillus psychrophilus</name>
    <dbReference type="NCBI Taxonomy" id="1476"/>
    <lineage>
        <taxon>Bacteria</taxon>
        <taxon>Bacillati</taxon>
        <taxon>Bacillota</taxon>
        <taxon>Bacilli</taxon>
        <taxon>Bacillales</taxon>
        <taxon>Caryophanaceae</taxon>
        <taxon>Sporosarcina</taxon>
    </lineage>
</organism>
<protein>
    <submittedName>
        <fullName evidence="1">Uncharacterized protein</fullName>
    </submittedName>
</protein>
<dbReference type="EMBL" id="DYWT01000005">
    <property type="protein sequence ID" value="HJF30208.1"/>
    <property type="molecule type" value="Genomic_DNA"/>
</dbReference>
<reference evidence="1" key="1">
    <citation type="journal article" date="2021" name="PeerJ">
        <title>Extensive microbial diversity within the chicken gut microbiome revealed by metagenomics and culture.</title>
        <authorList>
            <person name="Gilroy R."/>
            <person name="Ravi A."/>
            <person name="Getino M."/>
            <person name="Pursley I."/>
            <person name="Horton D.L."/>
            <person name="Alikhan N.F."/>
            <person name="Baker D."/>
            <person name="Gharbi K."/>
            <person name="Hall N."/>
            <person name="Watson M."/>
            <person name="Adriaenssens E.M."/>
            <person name="Foster-Nyarko E."/>
            <person name="Jarju S."/>
            <person name="Secka A."/>
            <person name="Antonio M."/>
            <person name="Oren A."/>
            <person name="Chaudhuri R.R."/>
            <person name="La Ragione R."/>
            <person name="Hildebrand F."/>
            <person name="Pallen M.J."/>
        </authorList>
    </citation>
    <scope>NUCLEOTIDE SEQUENCE</scope>
    <source>
        <strain evidence="1">CHK171-7178</strain>
    </source>
</reference>
<comment type="caution">
    <text evidence="1">The sequence shown here is derived from an EMBL/GenBank/DDBJ whole genome shotgun (WGS) entry which is preliminary data.</text>
</comment>
<gene>
    <name evidence="1" type="ORF">K8V56_00285</name>
</gene>
<accession>A0A921KBU3</accession>
<name>A0A921KBU3_SPOPS</name>
<proteinExistence type="predicted"/>
<dbReference type="Proteomes" id="UP000698173">
    <property type="component" value="Unassembled WGS sequence"/>
</dbReference>
<dbReference type="AlphaFoldDB" id="A0A921KBU3"/>
<evidence type="ECO:0000313" key="1">
    <source>
        <dbReference type="EMBL" id="HJF30208.1"/>
    </source>
</evidence>